<comment type="caution">
    <text evidence="4">The sequence shown here is derived from an EMBL/GenBank/DDBJ whole genome shotgun (WGS) entry which is preliminary data.</text>
</comment>
<gene>
    <name evidence="4" type="ORF">MIND_01346300</name>
</gene>
<dbReference type="Pfam" id="PF20152">
    <property type="entry name" value="DUF6534"/>
    <property type="match status" value="1"/>
</dbReference>
<evidence type="ECO:0000313" key="5">
    <source>
        <dbReference type="Proteomes" id="UP000636479"/>
    </source>
</evidence>
<feature type="region of interest" description="Disordered" evidence="1">
    <location>
        <begin position="278"/>
        <end position="300"/>
    </location>
</feature>
<evidence type="ECO:0000313" key="4">
    <source>
        <dbReference type="EMBL" id="KAF7289727.1"/>
    </source>
</evidence>
<keyword evidence="2" id="KW-0812">Transmembrane</keyword>
<dbReference type="PANTHER" id="PTHR40465">
    <property type="entry name" value="CHROMOSOME 1, WHOLE GENOME SHOTGUN SEQUENCE"/>
    <property type="match status" value="1"/>
</dbReference>
<feature type="transmembrane region" description="Helical" evidence="2">
    <location>
        <begin position="174"/>
        <end position="200"/>
    </location>
</feature>
<dbReference type="EMBL" id="JACAZF010000016">
    <property type="protein sequence ID" value="KAF7289727.1"/>
    <property type="molecule type" value="Genomic_DNA"/>
</dbReference>
<feature type="transmembrane region" description="Helical" evidence="2">
    <location>
        <begin position="24"/>
        <end position="48"/>
    </location>
</feature>
<dbReference type="GeneID" id="59352416"/>
<evidence type="ECO:0000256" key="1">
    <source>
        <dbReference type="SAM" id="MobiDB-lite"/>
    </source>
</evidence>
<dbReference type="OrthoDB" id="2535105at2759"/>
<reference evidence="4" key="1">
    <citation type="submission" date="2020-05" db="EMBL/GenBank/DDBJ databases">
        <title>Mycena genomes resolve the evolution of fungal bioluminescence.</title>
        <authorList>
            <person name="Tsai I.J."/>
        </authorList>
    </citation>
    <scope>NUCLEOTIDE SEQUENCE</scope>
    <source>
        <strain evidence="4">171206Taipei</strain>
    </source>
</reference>
<protein>
    <recommendedName>
        <fullName evidence="3">DUF6534 domain-containing protein</fullName>
    </recommendedName>
</protein>
<feature type="transmembrane region" description="Helical" evidence="2">
    <location>
        <begin position="60"/>
        <end position="82"/>
    </location>
</feature>
<feature type="domain" description="DUF6534" evidence="3">
    <location>
        <begin position="185"/>
        <end position="270"/>
    </location>
</feature>
<dbReference type="PANTHER" id="PTHR40465:SF1">
    <property type="entry name" value="DUF6534 DOMAIN-CONTAINING PROTEIN"/>
    <property type="match status" value="1"/>
</dbReference>
<dbReference type="RefSeq" id="XP_037213456.1">
    <property type="nucleotide sequence ID" value="XM_037369900.1"/>
</dbReference>
<dbReference type="AlphaFoldDB" id="A0A8H6VPW8"/>
<feature type="transmembrane region" description="Helical" evidence="2">
    <location>
        <begin position="102"/>
        <end position="121"/>
    </location>
</feature>
<proteinExistence type="predicted"/>
<organism evidence="4 5">
    <name type="scientific">Mycena indigotica</name>
    <dbReference type="NCBI Taxonomy" id="2126181"/>
    <lineage>
        <taxon>Eukaryota</taxon>
        <taxon>Fungi</taxon>
        <taxon>Dikarya</taxon>
        <taxon>Basidiomycota</taxon>
        <taxon>Agaricomycotina</taxon>
        <taxon>Agaricomycetes</taxon>
        <taxon>Agaricomycetidae</taxon>
        <taxon>Agaricales</taxon>
        <taxon>Marasmiineae</taxon>
        <taxon>Mycenaceae</taxon>
        <taxon>Mycena</taxon>
    </lineage>
</organism>
<dbReference type="InterPro" id="IPR045339">
    <property type="entry name" value="DUF6534"/>
</dbReference>
<name>A0A8H6VPW8_9AGAR</name>
<evidence type="ECO:0000256" key="2">
    <source>
        <dbReference type="SAM" id="Phobius"/>
    </source>
</evidence>
<keyword evidence="5" id="KW-1185">Reference proteome</keyword>
<sequence>MSATPPPPVPPPGHPPAFDPGPTIGALLVGTLGSGILFGIFTAQYYLYHGRFPEDTFGMKALVAVVWIFELVHVIAISHVTYTYAVTDYGNPLSLLGKMPATLALSVLLGSIITGVVQGFFSFRIWTLAPNKLFKMISIVLWTSAFVYVVGAVANTVLSIDSTNIPTYIARYNWLLLAPTALNLFNDVTITLSLVGILLLTRKGGFGKTTILVDQLIKWTIETGLVTSIFSCLNLAFYIQEPHNFVWIALQIVKARLFANSLLASLNSRDTLRSMKTTHAEWGSSGGNRSRNNYGGNTGNPGLTQTGTLNIAMTTVTLEERDDALGSQYGYKSK</sequence>
<accession>A0A8H6VPW8</accession>
<feature type="transmembrane region" description="Helical" evidence="2">
    <location>
        <begin position="133"/>
        <end position="154"/>
    </location>
</feature>
<dbReference type="Proteomes" id="UP000636479">
    <property type="component" value="Unassembled WGS sequence"/>
</dbReference>
<keyword evidence="2" id="KW-1133">Transmembrane helix</keyword>
<keyword evidence="2" id="KW-0472">Membrane</keyword>
<evidence type="ECO:0000259" key="3">
    <source>
        <dbReference type="Pfam" id="PF20152"/>
    </source>
</evidence>